<keyword evidence="2" id="KW-1185">Reference proteome</keyword>
<organism evidence="1 2">
    <name type="scientific">Gloeothece verrucosa (strain PCC 7822)</name>
    <name type="common">Cyanothece sp. (strain PCC 7822)</name>
    <dbReference type="NCBI Taxonomy" id="497965"/>
    <lineage>
        <taxon>Bacteria</taxon>
        <taxon>Bacillati</taxon>
        <taxon>Cyanobacteriota</taxon>
        <taxon>Cyanophyceae</taxon>
        <taxon>Oscillatoriophycideae</taxon>
        <taxon>Chroococcales</taxon>
        <taxon>Aphanothecaceae</taxon>
        <taxon>Gloeothece</taxon>
        <taxon>Gloeothece verrucosa</taxon>
    </lineage>
</organism>
<reference evidence="2" key="1">
    <citation type="journal article" date="2011" name="MBio">
        <title>Novel metabolic attributes of the genus Cyanothece, comprising a group of unicellular nitrogen-fixing Cyanobacteria.</title>
        <authorList>
            <person name="Bandyopadhyay A."/>
            <person name="Elvitigala T."/>
            <person name="Welsh E."/>
            <person name="Stockel J."/>
            <person name="Liberton M."/>
            <person name="Min H."/>
            <person name="Sherman L.A."/>
            <person name="Pakrasi H.B."/>
        </authorList>
    </citation>
    <scope>NUCLEOTIDE SEQUENCE [LARGE SCALE GENOMIC DNA]</scope>
    <source>
        <strain evidence="2">PCC 7822</strain>
    </source>
</reference>
<gene>
    <name evidence="1" type="ordered locus">Cyan7822_0897</name>
</gene>
<sequence>MVTASVQNVVQTELFPIEDSIYPLFLEFIPFNERVLPEWEYRLVHGETGLQIPGQFTKAQAELIEKVTRQWDWTVDKKNKPACAAQLLQFLEQLCAPSCKNQEGQI</sequence>
<protein>
    <submittedName>
        <fullName evidence="1">Uncharacterized protein</fullName>
    </submittedName>
</protein>
<dbReference type="STRING" id="497965.Cyan7822_0897"/>
<accession>E0UD32</accession>
<name>E0UD32_GLOV7</name>
<dbReference type="HOGENOM" id="CLU_179866_0_0_3"/>
<evidence type="ECO:0000313" key="1">
    <source>
        <dbReference type="EMBL" id="ADN12912.1"/>
    </source>
</evidence>
<dbReference type="eggNOG" id="ENOG503218T">
    <property type="taxonomic scope" value="Bacteria"/>
</dbReference>
<dbReference type="AlphaFoldDB" id="E0UD32"/>
<proteinExistence type="predicted"/>
<dbReference type="RefSeq" id="WP_013321022.1">
    <property type="nucleotide sequence ID" value="NC_014501.1"/>
</dbReference>
<dbReference type="OrthoDB" id="9854614at2"/>
<dbReference type="KEGG" id="cyj:Cyan7822_0897"/>
<evidence type="ECO:0000313" key="2">
    <source>
        <dbReference type="Proteomes" id="UP000008206"/>
    </source>
</evidence>
<dbReference type="EMBL" id="CP002198">
    <property type="protein sequence ID" value="ADN12912.1"/>
    <property type="molecule type" value="Genomic_DNA"/>
</dbReference>
<dbReference type="Proteomes" id="UP000008206">
    <property type="component" value="Chromosome"/>
</dbReference>